<reference evidence="1 2" key="1">
    <citation type="submission" date="2023-07" db="EMBL/GenBank/DDBJ databases">
        <title>Sequencing the genomes of 1000 actinobacteria strains.</title>
        <authorList>
            <person name="Klenk H.-P."/>
        </authorList>
    </citation>
    <scope>NUCLEOTIDE SEQUENCE [LARGE SCALE GENOMIC DNA]</scope>
    <source>
        <strain evidence="1 2">DSM 45554</strain>
    </source>
</reference>
<name>A0ABU2CV65_9MICO</name>
<evidence type="ECO:0000313" key="2">
    <source>
        <dbReference type="Proteomes" id="UP001183585"/>
    </source>
</evidence>
<keyword evidence="2" id="KW-1185">Reference proteome</keyword>
<evidence type="ECO:0008006" key="3">
    <source>
        <dbReference type="Google" id="ProtNLM"/>
    </source>
</evidence>
<proteinExistence type="predicted"/>
<dbReference type="EMBL" id="JAVDYE010000001">
    <property type="protein sequence ID" value="MDR7385229.1"/>
    <property type="molecule type" value="Genomic_DNA"/>
</dbReference>
<dbReference type="Proteomes" id="UP001183585">
    <property type="component" value="Unassembled WGS sequence"/>
</dbReference>
<accession>A0ABU2CV65</accession>
<sequence length="122" mass="13221">MNAPVPDPALIACHIDESAGMDPAVPGNATRCPRCEHPHGTCCHTAPPIVVGDVIDEATMNTGRAVRMGELRSNSRLRDPDGDTWVKTRRRDGAWECLRGGDIALLHQIAWPVVVEHVAGRK</sequence>
<gene>
    <name evidence="1" type="ORF">J2S48_004744</name>
</gene>
<protein>
    <recommendedName>
        <fullName evidence="3">SEC-C motif-containing protein</fullName>
    </recommendedName>
</protein>
<organism evidence="1 2">
    <name type="scientific">Promicromonospora iranensis</name>
    <dbReference type="NCBI Taxonomy" id="1105144"/>
    <lineage>
        <taxon>Bacteria</taxon>
        <taxon>Bacillati</taxon>
        <taxon>Actinomycetota</taxon>
        <taxon>Actinomycetes</taxon>
        <taxon>Micrococcales</taxon>
        <taxon>Promicromonosporaceae</taxon>
        <taxon>Promicromonospora</taxon>
    </lineage>
</organism>
<evidence type="ECO:0000313" key="1">
    <source>
        <dbReference type="EMBL" id="MDR7385229.1"/>
    </source>
</evidence>
<dbReference type="RefSeq" id="WP_274997222.1">
    <property type="nucleotide sequence ID" value="NZ_JAJQQP010000015.1"/>
</dbReference>
<comment type="caution">
    <text evidence="1">The sequence shown here is derived from an EMBL/GenBank/DDBJ whole genome shotgun (WGS) entry which is preliminary data.</text>
</comment>